<evidence type="ECO:0000256" key="3">
    <source>
        <dbReference type="ARBA" id="ARBA00023163"/>
    </source>
</evidence>
<evidence type="ECO:0000256" key="2">
    <source>
        <dbReference type="ARBA" id="ARBA00023125"/>
    </source>
</evidence>
<dbReference type="InterPro" id="IPR027417">
    <property type="entry name" value="P-loop_NTPase"/>
</dbReference>
<feature type="domain" description="HTH luxR-type" evidence="4">
    <location>
        <begin position="648"/>
        <end position="711"/>
    </location>
</feature>
<dbReference type="Gene3D" id="3.40.50.300">
    <property type="entry name" value="P-loop containing nucleotide triphosphate hydrolases"/>
    <property type="match status" value="1"/>
</dbReference>
<dbReference type="CDD" id="cd06170">
    <property type="entry name" value="LuxR_C_like"/>
    <property type="match status" value="1"/>
</dbReference>
<keyword evidence="2" id="KW-0238">DNA-binding</keyword>
<dbReference type="GO" id="GO:0006355">
    <property type="term" value="P:regulation of DNA-templated transcription"/>
    <property type="evidence" value="ECO:0007669"/>
    <property type="project" value="InterPro"/>
</dbReference>
<dbReference type="InterPro" id="IPR000792">
    <property type="entry name" value="Tscrpt_reg_LuxR_C"/>
</dbReference>
<dbReference type="GO" id="GO:0003677">
    <property type="term" value="F:DNA binding"/>
    <property type="evidence" value="ECO:0007669"/>
    <property type="project" value="UniProtKB-KW"/>
</dbReference>
<organism evidence="5 6">
    <name type="scientific">Paenibacillus agaridevorans</name>
    <dbReference type="NCBI Taxonomy" id="171404"/>
    <lineage>
        <taxon>Bacteria</taxon>
        <taxon>Bacillati</taxon>
        <taxon>Bacillota</taxon>
        <taxon>Bacilli</taxon>
        <taxon>Bacillales</taxon>
        <taxon>Paenibacillaceae</taxon>
        <taxon>Paenibacillus</taxon>
    </lineage>
</organism>
<name>A0A2R5F1L8_9BACL</name>
<dbReference type="Gene3D" id="1.10.10.10">
    <property type="entry name" value="Winged helix-like DNA-binding domain superfamily/Winged helix DNA-binding domain"/>
    <property type="match status" value="1"/>
</dbReference>
<protein>
    <submittedName>
        <fullName evidence="5">Helix-turn-helix transcriptional regulator</fullName>
    </submittedName>
</protein>
<evidence type="ECO:0000313" key="5">
    <source>
        <dbReference type="EMBL" id="GBG11378.1"/>
    </source>
</evidence>
<dbReference type="EMBL" id="BDQX01000395">
    <property type="protein sequence ID" value="GBG11378.1"/>
    <property type="molecule type" value="Genomic_DNA"/>
</dbReference>
<comment type="caution">
    <text evidence="5">The sequence shown here is derived from an EMBL/GenBank/DDBJ whole genome shotgun (WGS) entry which is preliminary data.</text>
</comment>
<dbReference type="PROSITE" id="PS00622">
    <property type="entry name" value="HTH_LUXR_1"/>
    <property type="match status" value="1"/>
</dbReference>
<dbReference type="PANTHER" id="PTHR44688">
    <property type="entry name" value="DNA-BINDING TRANSCRIPTIONAL ACTIVATOR DEVR_DOSR"/>
    <property type="match status" value="1"/>
</dbReference>
<dbReference type="PANTHER" id="PTHR44688:SF16">
    <property type="entry name" value="DNA-BINDING TRANSCRIPTIONAL ACTIVATOR DEVR_DOSR"/>
    <property type="match status" value="1"/>
</dbReference>
<reference evidence="5 6" key="1">
    <citation type="submission" date="2017-08" db="EMBL/GenBank/DDBJ databases">
        <title>Substantial Increase in Enzyme Production by Combined Drug-Resistance Mutations in Paenibacillus agaridevorans.</title>
        <authorList>
            <person name="Tanaka Y."/>
            <person name="Funane K."/>
            <person name="Hosaka T."/>
            <person name="Shiwa Y."/>
            <person name="Fujita N."/>
            <person name="Miyazaki T."/>
            <person name="Yoshikawa H."/>
            <person name="Murakami K."/>
            <person name="Kasahara K."/>
            <person name="Inaoka T."/>
            <person name="Hiraga Y."/>
            <person name="Ochi K."/>
        </authorList>
    </citation>
    <scope>NUCLEOTIDE SEQUENCE [LARGE SCALE GENOMIC DNA]</scope>
    <source>
        <strain evidence="5 6">T-3040</strain>
    </source>
</reference>
<keyword evidence="3" id="KW-0804">Transcription</keyword>
<dbReference type="Proteomes" id="UP000245202">
    <property type="component" value="Unassembled WGS sequence"/>
</dbReference>
<gene>
    <name evidence="5" type="ORF">PAT3040_06184</name>
</gene>
<dbReference type="Pfam" id="PF00196">
    <property type="entry name" value="GerE"/>
    <property type="match status" value="1"/>
</dbReference>
<dbReference type="InterPro" id="IPR016032">
    <property type="entry name" value="Sig_transdc_resp-reg_C-effctor"/>
</dbReference>
<keyword evidence="1" id="KW-0805">Transcription regulation</keyword>
<dbReference type="AlphaFoldDB" id="A0A2R5F1L8"/>
<dbReference type="PRINTS" id="PR00038">
    <property type="entry name" value="HTHLUXR"/>
</dbReference>
<evidence type="ECO:0000313" key="6">
    <source>
        <dbReference type="Proteomes" id="UP000245202"/>
    </source>
</evidence>
<dbReference type="Pfam" id="PF13191">
    <property type="entry name" value="AAA_16"/>
    <property type="match status" value="1"/>
</dbReference>
<dbReference type="RefSeq" id="WP_108995688.1">
    <property type="nucleotide sequence ID" value="NZ_BDQX01000395.1"/>
</dbReference>
<dbReference type="SUPFAM" id="SSF46894">
    <property type="entry name" value="C-terminal effector domain of the bipartite response regulators"/>
    <property type="match status" value="1"/>
</dbReference>
<dbReference type="InterPro" id="IPR041664">
    <property type="entry name" value="AAA_16"/>
</dbReference>
<accession>A0A2R5F1L8</accession>
<dbReference type="PROSITE" id="PS50043">
    <property type="entry name" value="HTH_LUXR_2"/>
    <property type="match status" value="1"/>
</dbReference>
<dbReference type="SUPFAM" id="SSF52540">
    <property type="entry name" value="P-loop containing nucleoside triphosphate hydrolases"/>
    <property type="match status" value="1"/>
</dbReference>
<dbReference type="InterPro" id="IPR036388">
    <property type="entry name" value="WH-like_DNA-bd_sf"/>
</dbReference>
<evidence type="ECO:0000259" key="4">
    <source>
        <dbReference type="PROSITE" id="PS50043"/>
    </source>
</evidence>
<proteinExistence type="predicted"/>
<keyword evidence="6" id="KW-1185">Reference proteome</keyword>
<dbReference type="SMART" id="SM00421">
    <property type="entry name" value="HTH_LUXR"/>
    <property type="match status" value="1"/>
</dbReference>
<evidence type="ECO:0000256" key="1">
    <source>
        <dbReference type="ARBA" id="ARBA00023015"/>
    </source>
</evidence>
<sequence>MIAIEQDGEWASDTLVGREREIAQFVKCRESTAASLQLISIYGTAGIGKSSLLDEFQRVASAHGDLCLMMDSEGFVKTPEAFCLRILGAIDPRQHYDRADANLPESCIAALEELSGERRICLFIDAYERMESMDQWLRDYFLKRLSGSILVVLAGRYALSEAWLLSSYWRRYVTRMPLSDLDISAVTSFAESMHVRDPQAIQQIWRYSRGHPLTMSLMALLLSQENSGSFDEAEPGGYETLAYIVNEWLREVPGEHLRPLIEAACVLRRFNQESLSFVLNREMSAAEFYQLIRFSFIRKVDQGWAVHSLMRELVSREMLSRTPLHYEQLRAGALRYHYLRWLDARNKGDAGEHREAIELMNYIGDALIRAFMNWFELSPPHFETAQAEHKDELKRYVEIRIAEAKDSLIDMYDPSSNQRFSFPLTAKESRYTVRHIDFDALFGLGYDVVRLMRDSTGAIIGFAVIIPINQDTLPYLEQAPRSKPYFGSLSPEMRSRLKAAPHTRAGWFIETIDTSDLGDVSQQTAMGHLLHDLIFTGELLIESPAPTVYFVESHKSLGFSIADNANHYGYDEEREAVTFVMDRQGGNAISYIHHMLRMTGQAHLIEPDGDPESAFYSSPAAATVEASVTNMPSAAAEAASKPLSYAERIMNRPELTPREKEVALLLEQGCTNVEIAKSLYLSEVTVKKHLKSMMEKFSTSNRTQLLKRLLE</sequence>